<accession>A0ABN2MAL7</accession>
<evidence type="ECO:0000256" key="1">
    <source>
        <dbReference type="ARBA" id="ARBA00023015"/>
    </source>
</evidence>
<dbReference type="EMBL" id="BAAALT010000130">
    <property type="protein sequence ID" value="GAA1815269.1"/>
    <property type="molecule type" value="Genomic_DNA"/>
</dbReference>
<dbReference type="Gene3D" id="1.10.260.40">
    <property type="entry name" value="lambda repressor-like DNA-binding domains"/>
    <property type="match status" value="1"/>
</dbReference>
<keyword evidence="1" id="KW-0805">Transcription regulation</keyword>
<dbReference type="PANTHER" id="PTHR30146">
    <property type="entry name" value="LACI-RELATED TRANSCRIPTIONAL REPRESSOR"/>
    <property type="match status" value="1"/>
</dbReference>
<keyword evidence="3" id="KW-0804">Transcription</keyword>
<protein>
    <submittedName>
        <fullName evidence="5">LacI family DNA-binding transcriptional regulator</fullName>
    </submittedName>
</protein>
<dbReference type="InterPro" id="IPR000843">
    <property type="entry name" value="HTH_LacI"/>
</dbReference>
<dbReference type="RefSeq" id="WP_344134424.1">
    <property type="nucleotide sequence ID" value="NZ_BAAALT010000130.1"/>
</dbReference>
<dbReference type="InterPro" id="IPR028082">
    <property type="entry name" value="Peripla_BP_I"/>
</dbReference>
<dbReference type="Pfam" id="PF00356">
    <property type="entry name" value="LacI"/>
    <property type="match status" value="1"/>
</dbReference>
<dbReference type="CDD" id="cd01392">
    <property type="entry name" value="HTH_LacI"/>
    <property type="match status" value="1"/>
</dbReference>
<dbReference type="GO" id="GO:0003677">
    <property type="term" value="F:DNA binding"/>
    <property type="evidence" value="ECO:0007669"/>
    <property type="project" value="UniProtKB-KW"/>
</dbReference>
<sequence>MTNGRSRSSGRPTLDQVAARAGVARATASRVLNGSAQVSDASRELVEQAAADLGYIPNVAARSLVTHRTDSIALVAFEPERRVFGDPWFARVIRGVSGVLGSTDLHLWIAFAQSAAERARIGYYLTGDHVDGVLLLSLHHSDPLPHVLSQRGLPTVVAGRSLTAEASAAGYTHTGPDLTNYVDIDDAGGARLAVRHLLATGRRRIAMIAGPQHLGFCVARLRGYREALAQARIPLDPDLVAYGDLSDDSGALAARRLLETRPDIDGIVAGSDAMAAGALRGLRGWRSVPEQVSVVGFDNSLLAQHTVPALTTVDVPAEEMGRQMASVLIDAIAGAAPIGIVLDTHLIRRHSA</sequence>
<evidence type="ECO:0000256" key="3">
    <source>
        <dbReference type="ARBA" id="ARBA00023163"/>
    </source>
</evidence>
<keyword evidence="2 5" id="KW-0238">DNA-binding</keyword>
<dbReference type="SUPFAM" id="SSF47413">
    <property type="entry name" value="lambda repressor-like DNA-binding domains"/>
    <property type="match status" value="1"/>
</dbReference>
<evidence type="ECO:0000256" key="2">
    <source>
        <dbReference type="ARBA" id="ARBA00023125"/>
    </source>
</evidence>
<dbReference type="SUPFAM" id="SSF53822">
    <property type="entry name" value="Periplasmic binding protein-like I"/>
    <property type="match status" value="1"/>
</dbReference>
<evidence type="ECO:0000259" key="4">
    <source>
        <dbReference type="PROSITE" id="PS50932"/>
    </source>
</evidence>
<reference evidence="5 6" key="1">
    <citation type="journal article" date="2019" name="Int. J. Syst. Evol. Microbiol.">
        <title>The Global Catalogue of Microorganisms (GCM) 10K type strain sequencing project: providing services to taxonomists for standard genome sequencing and annotation.</title>
        <authorList>
            <consortium name="The Broad Institute Genomics Platform"/>
            <consortium name="The Broad Institute Genome Sequencing Center for Infectious Disease"/>
            <person name="Wu L."/>
            <person name="Ma J."/>
        </authorList>
    </citation>
    <scope>NUCLEOTIDE SEQUENCE [LARGE SCALE GENOMIC DNA]</scope>
    <source>
        <strain evidence="5 6">JCM 13250</strain>
    </source>
</reference>
<dbReference type="CDD" id="cd06267">
    <property type="entry name" value="PBP1_LacI_sugar_binding-like"/>
    <property type="match status" value="1"/>
</dbReference>
<dbReference type="Pfam" id="PF13377">
    <property type="entry name" value="Peripla_BP_3"/>
    <property type="match status" value="1"/>
</dbReference>
<gene>
    <name evidence="5" type="ORF">GCM10009682_40450</name>
</gene>
<dbReference type="PANTHER" id="PTHR30146:SF109">
    <property type="entry name" value="HTH-TYPE TRANSCRIPTIONAL REGULATOR GALS"/>
    <property type="match status" value="1"/>
</dbReference>
<dbReference type="SMART" id="SM00354">
    <property type="entry name" value="HTH_LACI"/>
    <property type="match status" value="1"/>
</dbReference>
<evidence type="ECO:0000313" key="6">
    <source>
        <dbReference type="Proteomes" id="UP001500218"/>
    </source>
</evidence>
<keyword evidence="6" id="KW-1185">Reference proteome</keyword>
<dbReference type="Gene3D" id="3.40.50.2300">
    <property type="match status" value="2"/>
</dbReference>
<dbReference type="InterPro" id="IPR046335">
    <property type="entry name" value="LacI/GalR-like_sensor"/>
</dbReference>
<name>A0ABN2MAL7_9ACTN</name>
<organism evidence="5 6">
    <name type="scientific">Luedemannella flava</name>
    <dbReference type="NCBI Taxonomy" id="349316"/>
    <lineage>
        <taxon>Bacteria</taxon>
        <taxon>Bacillati</taxon>
        <taxon>Actinomycetota</taxon>
        <taxon>Actinomycetes</taxon>
        <taxon>Micromonosporales</taxon>
        <taxon>Micromonosporaceae</taxon>
        <taxon>Luedemannella</taxon>
    </lineage>
</organism>
<proteinExistence type="predicted"/>
<comment type="caution">
    <text evidence="5">The sequence shown here is derived from an EMBL/GenBank/DDBJ whole genome shotgun (WGS) entry which is preliminary data.</text>
</comment>
<feature type="domain" description="HTH lacI-type" evidence="4">
    <location>
        <begin position="12"/>
        <end position="66"/>
    </location>
</feature>
<dbReference type="Proteomes" id="UP001500218">
    <property type="component" value="Unassembled WGS sequence"/>
</dbReference>
<evidence type="ECO:0000313" key="5">
    <source>
        <dbReference type="EMBL" id="GAA1815269.1"/>
    </source>
</evidence>
<dbReference type="InterPro" id="IPR010982">
    <property type="entry name" value="Lambda_DNA-bd_dom_sf"/>
</dbReference>
<dbReference type="PROSITE" id="PS50932">
    <property type="entry name" value="HTH_LACI_2"/>
    <property type="match status" value="1"/>
</dbReference>